<reference evidence="1" key="1">
    <citation type="journal article" date="2021" name="Virus">
        <title>The discovery, distribution and diversity of DNA viruses associated with Drosophila melanogaster in Europe.</title>
        <authorList>
            <person name="Wallace M.A."/>
            <person name="Coffman K.A."/>
            <person name="Gilbert C."/>
            <person name="Ravindran S."/>
            <person name="Albery G.F."/>
            <person name="Abbott J."/>
            <person name="Argyridou E."/>
            <person name="Bellosta P."/>
            <person name="Betancourt A.J."/>
            <person name="Colinet H."/>
            <person name="Eric K."/>
            <person name="Glaser-Schmitt A."/>
            <person name="Grath S."/>
            <person name="Jelic M."/>
            <person name="Kankare M."/>
            <person name="Kozeretska I."/>
            <person name="Loeschcke V."/>
            <person name="Montchamp-Moreau C."/>
            <person name="Ometto L."/>
            <person name="Onder B.S."/>
            <person name="Orengo D.J."/>
            <person name="Parsch J."/>
            <person name="Pascual M."/>
            <person name="Patenkovic A."/>
            <person name="Puerma E."/>
            <person name="Ritchie M.G."/>
            <person name="Rota-Stabelli O."/>
            <person name="Schou M.F."/>
            <person name="Serga S.V."/>
            <person name="Stamenkovic-Radak M."/>
            <person name="Tanaskovic M."/>
            <person name="Veselinovic M.S."/>
            <person name="Vieira J."/>
            <person name="Vieira C.P."/>
            <person name="Kapun M."/>
            <person name="Flatt T."/>
            <person name="Gonzalez J."/>
            <person name="Staubach F."/>
            <person name="Obbard D.J."/>
        </authorList>
    </citation>
    <scope>NUCLEOTIDE SEQUENCE</scope>
    <source>
        <strain evidence="1">Vesanto_FR_Got_15_48</strain>
    </source>
</reference>
<organism evidence="1">
    <name type="scientific">Vesanto virus</name>
    <dbReference type="NCBI Taxonomy" id="1955786"/>
    <lineage>
        <taxon>Viruses</taxon>
        <taxon>Monodnaviria</taxon>
        <taxon>Shotokuvirae</taxon>
        <taxon>Cossaviricota</taxon>
        <taxon>Mouviricetes</taxon>
        <taxon>Polivirales</taxon>
        <taxon>Bidnaviridae</taxon>
    </lineage>
</organism>
<proteinExistence type="predicted"/>
<accession>A0A7D5A462</accession>
<sequence>MDKKQLYYALLFVLANTSNKIAVVAEHNTGTNIISKDGEGTAVAAVKVESRADPIFERDVLQTVEETLNSLGDFSSLNDNYMMHEQLTKKMNTELASLEVPGLAFDMQSAGTFQELPENAVLVALQVTYGLWDVEEGVNKIGGMTITRTEEFDGSEVLEVEVLGDKFKCVAFALNIVNVADSVSNGYYEVVWGKNFASIQEGRAIESSRRELTALEALKLLLILTEVPEDKFRMKVDEDRGVEFDAQQTAIMIEQSMDWLEYTAYSYIFRYMYSLLDMNREQLLSNENIDIETRAGIVPNVFYLNQQVYQLQKAVEEMPYVLSLGWSDFSEVAQEVLITQQDKENCLETKEMLYSSFIPSKEGTFTPGKAFESMSYAISLVVASGVVARTSIELSCEWKTWNNTLHIKEEGWMGYLNSRGTYQCNLNLASTMDLLFDGATGLPYDVNTLSIIALDTILENKVVRTEFGSPIAISIEQVGYVAYGLRYVQIARNTSSSLPEETYTLTLNGSLISTSFDRCSKDCWIIYDNQVKMRGFEHWLPFFEKLVRPLLLNGITIQWNYDLETIAVARSGLGNSRIQVQLSDDGVRQLEVIARAQVARRGDGLPFSQSNSLNLLAYQLNALSNEVADITERVQKLEDAVYQTSRSIWSFIQRGLNIVDIAFNVVELGKFGAQFSKSAFATMKRNSKTDKNPLAQQFKQKTADSDKLSGSYSVISGIENAAQVSNLQGHSKNYFYNSAASKIEPQDISLHTIAKNKQDTREVMELNAAIYSKVQMEVFNSLTKENTQWRDFSTAPFGVVSVHKSPIDVPIAQPASKFLSAKYSGTQSGRAFLSNEQQTFPFHTSVSSSAIEIRTDDKIVLNTRFTGVAEPSIIGPTNAKNPRVKVGYVKIQHEVIIINEHTSTLRLLPWHNTEIKPGVFYSQSDVDQLYKSFFPKSKDTLLTTDQKWELVAHQTSKRINTRDKIDYVPVQSNIFLGSLDDMMFFSQSGGRFKYNLLNNNCQTYARAFAQMAAYGSTNMDILVSDFRAFSMRVADFARDYFANSPAMQQISSFAASVPSLLGFLRDFFTPLIVH</sequence>
<name>A0A7D5A462_9VIRU</name>
<evidence type="ECO:0000313" key="1">
    <source>
        <dbReference type="EMBL" id="QKT21521.1"/>
    </source>
</evidence>
<protein>
    <submittedName>
        <fullName evidence="1">Putative structural protein</fullName>
    </submittedName>
</protein>
<dbReference type="EMBL" id="MT496873">
    <property type="protein sequence ID" value="QKT21521.1"/>
    <property type="molecule type" value="Genomic_DNA"/>
</dbReference>